<dbReference type="EMBL" id="JABFUD020000018">
    <property type="protein sequence ID" value="KAI5065942.1"/>
    <property type="molecule type" value="Genomic_DNA"/>
</dbReference>
<evidence type="ECO:0000256" key="1">
    <source>
        <dbReference type="SAM" id="SignalP"/>
    </source>
</evidence>
<protein>
    <recommendedName>
        <fullName evidence="4">Secreted protein</fullName>
    </recommendedName>
</protein>
<evidence type="ECO:0000313" key="2">
    <source>
        <dbReference type="EMBL" id="KAI5065942.1"/>
    </source>
</evidence>
<sequence>MLLLSPVATLVCGAVGQILGCHTNATHVQSCARRDLSKGVCLWRQGLIHKHLPTGPSCIGYISGSNLKIKELPGCSVGDLGCKFYSLKSCNTYRADILS</sequence>
<comment type="caution">
    <text evidence="2">The sequence shown here is derived from an EMBL/GenBank/DDBJ whole genome shotgun (WGS) entry which is preliminary data.</text>
</comment>
<gene>
    <name evidence="2" type="ORF">GOP47_0018566</name>
</gene>
<reference evidence="2" key="1">
    <citation type="submission" date="2021-01" db="EMBL/GenBank/DDBJ databases">
        <title>Adiantum capillus-veneris genome.</title>
        <authorList>
            <person name="Fang Y."/>
            <person name="Liao Q."/>
        </authorList>
    </citation>
    <scope>NUCLEOTIDE SEQUENCE</scope>
    <source>
        <strain evidence="2">H3</strain>
        <tissue evidence="2">Leaf</tissue>
    </source>
</reference>
<evidence type="ECO:0008006" key="4">
    <source>
        <dbReference type="Google" id="ProtNLM"/>
    </source>
</evidence>
<dbReference type="Proteomes" id="UP000886520">
    <property type="component" value="Chromosome 18"/>
</dbReference>
<evidence type="ECO:0000313" key="3">
    <source>
        <dbReference type="Proteomes" id="UP000886520"/>
    </source>
</evidence>
<organism evidence="2 3">
    <name type="scientific">Adiantum capillus-veneris</name>
    <name type="common">Maidenhair fern</name>
    <dbReference type="NCBI Taxonomy" id="13818"/>
    <lineage>
        <taxon>Eukaryota</taxon>
        <taxon>Viridiplantae</taxon>
        <taxon>Streptophyta</taxon>
        <taxon>Embryophyta</taxon>
        <taxon>Tracheophyta</taxon>
        <taxon>Polypodiopsida</taxon>
        <taxon>Polypodiidae</taxon>
        <taxon>Polypodiales</taxon>
        <taxon>Pteridineae</taxon>
        <taxon>Pteridaceae</taxon>
        <taxon>Vittarioideae</taxon>
        <taxon>Adiantum</taxon>
    </lineage>
</organism>
<dbReference type="AlphaFoldDB" id="A0A9D4UDX9"/>
<keyword evidence="3" id="KW-1185">Reference proteome</keyword>
<proteinExistence type="predicted"/>
<feature type="signal peptide" evidence="1">
    <location>
        <begin position="1"/>
        <end position="16"/>
    </location>
</feature>
<feature type="chain" id="PRO_5038607165" description="Secreted protein" evidence="1">
    <location>
        <begin position="17"/>
        <end position="99"/>
    </location>
</feature>
<accession>A0A9D4UDX9</accession>
<keyword evidence="1" id="KW-0732">Signal</keyword>
<name>A0A9D4UDX9_ADICA</name>